<comment type="caution">
    <text evidence="10">The sequence shown here is derived from an EMBL/GenBank/DDBJ whole genome shotgun (WGS) entry which is preliminary data.</text>
</comment>
<comment type="catalytic activity">
    <reaction evidence="7">
        <text>phosphoethanolamine + S-adenosyl-L-methionine = N-methylethanolamine phosphate + S-adenosyl-L-homocysteine + H(+)</text>
        <dbReference type="Rhea" id="RHEA:20365"/>
        <dbReference type="ChEBI" id="CHEBI:15378"/>
        <dbReference type="ChEBI" id="CHEBI:57781"/>
        <dbReference type="ChEBI" id="CHEBI:57856"/>
        <dbReference type="ChEBI" id="CHEBI:58190"/>
        <dbReference type="ChEBI" id="CHEBI:59789"/>
        <dbReference type="EC" id="2.1.1.103"/>
    </reaction>
    <physiologicalReaction direction="left-to-right" evidence="7">
        <dbReference type="Rhea" id="RHEA:20366"/>
    </physiologicalReaction>
</comment>
<dbReference type="InterPro" id="IPR041698">
    <property type="entry name" value="Methyltransf_25"/>
</dbReference>
<accession>A0AAV2SCM3</accession>
<comment type="pathway">
    <text evidence="1">Phospholipid metabolism; phosphatidylcholine biosynthesis.</text>
</comment>
<evidence type="ECO:0000256" key="2">
    <source>
        <dbReference type="ARBA" id="ARBA00005189"/>
    </source>
</evidence>
<name>A0AAV2SCM3_MEGNR</name>
<dbReference type="GO" id="GO:0032259">
    <property type="term" value="P:methylation"/>
    <property type="evidence" value="ECO:0007669"/>
    <property type="project" value="UniProtKB-KW"/>
</dbReference>
<comment type="catalytic activity">
    <reaction evidence="6">
        <text>N,N-dimethylethanolamine phosphate + S-adenosyl-L-methionine = phosphocholine + S-adenosyl-L-homocysteine + H(+)</text>
        <dbReference type="Rhea" id="RHEA:25325"/>
        <dbReference type="ChEBI" id="CHEBI:15378"/>
        <dbReference type="ChEBI" id="CHEBI:57856"/>
        <dbReference type="ChEBI" id="CHEBI:58641"/>
        <dbReference type="ChEBI" id="CHEBI:59789"/>
        <dbReference type="ChEBI" id="CHEBI:295975"/>
        <dbReference type="EC" id="2.1.1.103"/>
    </reaction>
    <physiologicalReaction direction="left-to-right" evidence="6">
        <dbReference type="Rhea" id="RHEA:25326"/>
    </physiologicalReaction>
</comment>
<dbReference type="Pfam" id="PF13489">
    <property type="entry name" value="Methyltransf_23"/>
    <property type="match status" value="1"/>
</dbReference>
<keyword evidence="3" id="KW-0489">Methyltransferase</keyword>
<evidence type="ECO:0000256" key="4">
    <source>
        <dbReference type="ARBA" id="ARBA00022679"/>
    </source>
</evidence>
<evidence type="ECO:0000313" key="11">
    <source>
        <dbReference type="Proteomes" id="UP001497623"/>
    </source>
</evidence>
<dbReference type="EC" id="2.1.1.103" evidence="5"/>
<dbReference type="AlphaFoldDB" id="A0AAV2SCM3"/>
<evidence type="ECO:0000313" key="10">
    <source>
        <dbReference type="EMBL" id="CAL4175250.1"/>
    </source>
</evidence>
<feature type="domain" description="Methyltransferase" evidence="9">
    <location>
        <begin position="77"/>
        <end position="170"/>
    </location>
</feature>
<dbReference type="SUPFAM" id="SSF53335">
    <property type="entry name" value="S-adenosyl-L-methionine-dependent methyltransferases"/>
    <property type="match status" value="2"/>
</dbReference>
<dbReference type="GO" id="GO:0000234">
    <property type="term" value="F:phosphoethanolamine N-methyltransferase activity"/>
    <property type="evidence" value="ECO:0007669"/>
    <property type="project" value="UniProtKB-EC"/>
</dbReference>
<dbReference type="CDD" id="cd02440">
    <property type="entry name" value="AdoMet_MTases"/>
    <property type="match status" value="2"/>
</dbReference>
<dbReference type="Pfam" id="PF13649">
    <property type="entry name" value="Methyltransf_25"/>
    <property type="match status" value="1"/>
</dbReference>
<dbReference type="Proteomes" id="UP001497623">
    <property type="component" value="Unassembled WGS sequence"/>
</dbReference>
<evidence type="ECO:0000256" key="8">
    <source>
        <dbReference type="ARBA" id="ARBA00047841"/>
    </source>
</evidence>
<comment type="pathway">
    <text evidence="2">Lipid metabolism.</text>
</comment>
<proteinExistence type="predicted"/>
<keyword evidence="11" id="KW-1185">Reference proteome</keyword>
<dbReference type="PANTHER" id="PTHR44307">
    <property type="entry name" value="PHOSPHOETHANOLAMINE METHYLTRANSFERASE"/>
    <property type="match status" value="1"/>
</dbReference>
<dbReference type="Gene3D" id="3.40.50.150">
    <property type="entry name" value="Vaccinia Virus protein VP39"/>
    <property type="match status" value="2"/>
</dbReference>
<evidence type="ECO:0000256" key="1">
    <source>
        <dbReference type="ARBA" id="ARBA00004969"/>
    </source>
</evidence>
<dbReference type="PANTHER" id="PTHR44307:SF2">
    <property type="entry name" value="PHOSPHOETHANOLAMINE METHYLTRANSFERASE ISOFORM X1"/>
    <property type="match status" value="1"/>
</dbReference>
<evidence type="ECO:0000256" key="7">
    <source>
        <dbReference type="ARBA" id="ARBA00047622"/>
    </source>
</evidence>
<keyword evidence="4" id="KW-0808">Transferase</keyword>
<sequence length="509" mass="58553">WLLCRSNHLSSLPIDSSFFIHIIMAEDAEMRNKMKTYWQVHKPSLESMMLSDQAVYLAENEQNEIISYLPNYRGKKVLELGAGIGRFTSRLAVVAGHVTAVDFMESYIQENKKDNGHLGNIDFKTADVTKLDYPPGSFDIVFSNWLLMYLTDVEVEALMGRVLTWLKPGGYLFMRESCYHQSGNKKRDENPTFYRTPLQYSQMLQRQYDAVADTNFKIIKGKNIITYIQYHGNPNQLCFVAQSQQSKNDGSGVGHQARQYTIEGIKQYERMYGHNYICTGGEQTTRNFASRLGLSPGQRVLDVGCGTGGSAFFMARHYGAYVHGIDLSTNMIHLAIERDGKQEIEIKKKLQFEITDVLETCYDESSYDVIYCRDAVPHIQDKEILFQKFYRWLKPGGKMFMTDFCLGKTPMSEDFKAYMFNRRGYSLQSIESCRSALEKAGFKQVVAEDRSQQLVTIHKQEVETFIPTEEAFVAEFSRRDFNDLVKTWTDVIHWTEDGQMAWGSFTVTK</sequence>
<feature type="non-terminal residue" evidence="10">
    <location>
        <position position="1"/>
    </location>
</feature>
<protein>
    <recommendedName>
        <fullName evidence="5">phosphoethanolamine N-methyltransferase</fullName>
        <ecNumber evidence="5">2.1.1.103</ecNumber>
    </recommendedName>
</protein>
<evidence type="ECO:0000256" key="3">
    <source>
        <dbReference type="ARBA" id="ARBA00022603"/>
    </source>
</evidence>
<gene>
    <name evidence="10" type="ORF">MNOR_LOCUS34633</name>
</gene>
<evidence type="ECO:0000256" key="6">
    <source>
        <dbReference type="ARBA" id="ARBA00047619"/>
    </source>
</evidence>
<dbReference type="InterPro" id="IPR029063">
    <property type="entry name" value="SAM-dependent_MTases_sf"/>
</dbReference>
<reference evidence="10 11" key="1">
    <citation type="submission" date="2024-05" db="EMBL/GenBank/DDBJ databases">
        <authorList>
            <person name="Wallberg A."/>
        </authorList>
    </citation>
    <scope>NUCLEOTIDE SEQUENCE [LARGE SCALE GENOMIC DNA]</scope>
</reference>
<comment type="catalytic activity">
    <reaction evidence="8">
        <text>N-methylethanolamine phosphate + S-adenosyl-L-methionine = N,N-dimethylethanolamine phosphate + S-adenosyl-L-homocysteine + H(+)</text>
        <dbReference type="Rhea" id="RHEA:25321"/>
        <dbReference type="ChEBI" id="CHEBI:15378"/>
        <dbReference type="ChEBI" id="CHEBI:57781"/>
        <dbReference type="ChEBI" id="CHEBI:57856"/>
        <dbReference type="ChEBI" id="CHEBI:58641"/>
        <dbReference type="ChEBI" id="CHEBI:59789"/>
        <dbReference type="EC" id="2.1.1.103"/>
    </reaction>
    <physiologicalReaction direction="left-to-right" evidence="8">
        <dbReference type="Rhea" id="RHEA:25322"/>
    </physiologicalReaction>
</comment>
<dbReference type="EMBL" id="CAXKWB010054049">
    <property type="protein sequence ID" value="CAL4175250.1"/>
    <property type="molecule type" value="Genomic_DNA"/>
</dbReference>
<evidence type="ECO:0000256" key="5">
    <source>
        <dbReference type="ARBA" id="ARBA00035674"/>
    </source>
</evidence>
<organism evidence="10 11">
    <name type="scientific">Meganyctiphanes norvegica</name>
    <name type="common">Northern krill</name>
    <name type="synonym">Thysanopoda norvegica</name>
    <dbReference type="NCBI Taxonomy" id="48144"/>
    <lineage>
        <taxon>Eukaryota</taxon>
        <taxon>Metazoa</taxon>
        <taxon>Ecdysozoa</taxon>
        <taxon>Arthropoda</taxon>
        <taxon>Crustacea</taxon>
        <taxon>Multicrustacea</taxon>
        <taxon>Malacostraca</taxon>
        <taxon>Eumalacostraca</taxon>
        <taxon>Eucarida</taxon>
        <taxon>Euphausiacea</taxon>
        <taxon>Euphausiidae</taxon>
        <taxon>Meganyctiphanes</taxon>
    </lineage>
</organism>
<evidence type="ECO:0000259" key="9">
    <source>
        <dbReference type="Pfam" id="PF13649"/>
    </source>
</evidence>